<evidence type="ECO:0000256" key="1">
    <source>
        <dbReference type="SAM" id="SignalP"/>
    </source>
</evidence>
<feature type="signal peptide" evidence="1">
    <location>
        <begin position="1"/>
        <end position="16"/>
    </location>
</feature>
<evidence type="ECO:0000313" key="2">
    <source>
        <dbReference type="EMBL" id="GIY27778.1"/>
    </source>
</evidence>
<keyword evidence="1" id="KW-0732">Signal</keyword>
<dbReference type="EMBL" id="BPLQ01007078">
    <property type="protein sequence ID" value="GIY27778.1"/>
    <property type="molecule type" value="Genomic_DNA"/>
</dbReference>
<protein>
    <submittedName>
        <fullName evidence="2">Uncharacterized protein</fullName>
    </submittedName>
</protein>
<feature type="chain" id="PRO_5043461607" evidence="1">
    <location>
        <begin position="17"/>
        <end position="132"/>
    </location>
</feature>
<dbReference type="Proteomes" id="UP001054837">
    <property type="component" value="Unassembled WGS sequence"/>
</dbReference>
<comment type="caution">
    <text evidence="2">The sequence shown here is derived from an EMBL/GenBank/DDBJ whole genome shotgun (WGS) entry which is preliminary data.</text>
</comment>
<evidence type="ECO:0000313" key="3">
    <source>
        <dbReference type="Proteomes" id="UP001054837"/>
    </source>
</evidence>
<sequence length="132" mass="14984">MFIYRYILSLPFLSRALEIFLLAEECSRIVENDRSTQDNVDISVSAGRRCCRTLRLSLFSSMVVKMYMDTLTHRSVLGGPPKYVANAYLQGLSVPHHNGAQNTMVGFLRTPMDILISTNHPFGSSKFHRLPF</sequence>
<keyword evidence="3" id="KW-1185">Reference proteome</keyword>
<gene>
    <name evidence="2" type="ORF">CDAR_88821</name>
</gene>
<dbReference type="AlphaFoldDB" id="A0AAV4S0T1"/>
<name>A0AAV4S0T1_9ARAC</name>
<organism evidence="2 3">
    <name type="scientific">Caerostris darwini</name>
    <dbReference type="NCBI Taxonomy" id="1538125"/>
    <lineage>
        <taxon>Eukaryota</taxon>
        <taxon>Metazoa</taxon>
        <taxon>Ecdysozoa</taxon>
        <taxon>Arthropoda</taxon>
        <taxon>Chelicerata</taxon>
        <taxon>Arachnida</taxon>
        <taxon>Araneae</taxon>
        <taxon>Araneomorphae</taxon>
        <taxon>Entelegynae</taxon>
        <taxon>Araneoidea</taxon>
        <taxon>Araneidae</taxon>
        <taxon>Caerostris</taxon>
    </lineage>
</organism>
<accession>A0AAV4S0T1</accession>
<proteinExistence type="predicted"/>
<reference evidence="2 3" key="1">
    <citation type="submission" date="2021-06" db="EMBL/GenBank/DDBJ databases">
        <title>Caerostris darwini draft genome.</title>
        <authorList>
            <person name="Kono N."/>
            <person name="Arakawa K."/>
        </authorList>
    </citation>
    <scope>NUCLEOTIDE SEQUENCE [LARGE SCALE GENOMIC DNA]</scope>
</reference>